<dbReference type="PANTHER" id="PTHR46074">
    <property type="entry name" value="CYSTEINE-RICH PROTEIN CRIP FAMILY MEMBER"/>
    <property type="match status" value="1"/>
</dbReference>
<evidence type="ECO:0000256" key="3">
    <source>
        <dbReference type="ARBA" id="ARBA00023038"/>
    </source>
</evidence>
<dbReference type="PROSITE" id="PS50023">
    <property type="entry name" value="LIM_DOMAIN_2"/>
    <property type="match status" value="1"/>
</dbReference>
<keyword evidence="2 4" id="KW-0862">Zinc</keyword>
<dbReference type="GO" id="GO:0010468">
    <property type="term" value="P:regulation of gene expression"/>
    <property type="evidence" value="ECO:0007669"/>
    <property type="project" value="TreeGrafter"/>
</dbReference>
<proteinExistence type="evidence at transcript level"/>
<feature type="domain" description="LIM zinc-binding" evidence="5">
    <location>
        <begin position="1"/>
        <end position="32"/>
    </location>
</feature>
<evidence type="ECO:0000256" key="2">
    <source>
        <dbReference type="ARBA" id="ARBA00022833"/>
    </source>
</evidence>
<dbReference type="Gene3D" id="2.10.110.10">
    <property type="entry name" value="Cysteine Rich Protein"/>
    <property type="match status" value="1"/>
</dbReference>
<keyword evidence="1 4" id="KW-0479">Metal-binding</keyword>
<name>C1L7Z6_SCHJA</name>
<dbReference type="EMBL" id="FN315091">
    <property type="protein sequence ID" value="CAX70823.1"/>
    <property type="molecule type" value="mRNA"/>
</dbReference>
<dbReference type="Pfam" id="PF00412">
    <property type="entry name" value="LIM"/>
    <property type="match status" value="1"/>
</dbReference>
<reference evidence="6" key="1">
    <citation type="journal article" date="2009" name="Nature">
        <title>The Schistosoma japonicum genome reveals features of host-parasite interplay.</title>
        <authorList>
            <person name="Liu F."/>
            <person name="Zhou Y."/>
            <person name="Wang Z.Q."/>
            <person name="Lu G."/>
            <person name="Zheng H."/>
            <person name="Brindley P.J."/>
            <person name="McManus D.P."/>
            <person name="Blair D."/>
            <person name="Zhang Q.H."/>
            <person name="Zhong Y."/>
            <person name="Wang S."/>
            <person name="Han Z.G."/>
            <person name="Chen Z."/>
        </authorList>
    </citation>
    <scope>NUCLEOTIDE SEQUENCE</scope>
    <source>
        <strain evidence="6">Anhui</strain>
    </source>
</reference>
<protein>
    <submittedName>
        <fullName evidence="6">Cysteine-rich protein 1</fullName>
    </submittedName>
</protein>
<dbReference type="AlphaFoldDB" id="C1L7Z6"/>
<accession>C1L7Z6</accession>
<evidence type="ECO:0000259" key="5">
    <source>
        <dbReference type="PROSITE" id="PS50023"/>
    </source>
</evidence>
<reference evidence="6" key="2">
    <citation type="submission" date="2009-03" db="EMBL/GenBank/DDBJ databases">
        <authorList>
            <person name="Gang L."/>
        </authorList>
    </citation>
    <scope>NUCLEOTIDE SEQUENCE</scope>
    <source>
        <strain evidence="6">Anhui</strain>
    </source>
</reference>
<dbReference type="SUPFAM" id="SSF57716">
    <property type="entry name" value="Glucocorticoid receptor-like (DNA-binding domain)"/>
    <property type="match status" value="1"/>
</dbReference>
<dbReference type="GO" id="GO:0008270">
    <property type="term" value="F:zinc ion binding"/>
    <property type="evidence" value="ECO:0007669"/>
    <property type="project" value="TreeGrafter"/>
</dbReference>
<dbReference type="EMBL" id="FN315092">
    <property type="protein sequence ID" value="CAX70824.1"/>
    <property type="molecule type" value="mRNA"/>
</dbReference>
<evidence type="ECO:0000256" key="1">
    <source>
        <dbReference type="ARBA" id="ARBA00022723"/>
    </source>
</evidence>
<dbReference type="PANTHER" id="PTHR46074:SF3">
    <property type="entry name" value="CYSTEINE-RICH PROTEIN 1"/>
    <property type="match status" value="1"/>
</dbReference>
<gene>
    <name evidence="6" type="primary">CRIP</name>
</gene>
<keyword evidence="3 4" id="KW-0440">LIM domain</keyword>
<sequence>MKCPSCDKEVYFAERVSSLGKDWHRPCLKCEK</sequence>
<organism evidence="6">
    <name type="scientific">Schistosoma japonicum</name>
    <name type="common">Blood fluke</name>
    <dbReference type="NCBI Taxonomy" id="6182"/>
    <lineage>
        <taxon>Eukaryota</taxon>
        <taxon>Metazoa</taxon>
        <taxon>Spiralia</taxon>
        <taxon>Lophotrochozoa</taxon>
        <taxon>Platyhelminthes</taxon>
        <taxon>Trematoda</taxon>
        <taxon>Digenea</taxon>
        <taxon>Strigeidida</taxon>
        <taxon>Schistosomatoidea</taxon>
        <taxon>Schistosomatidae</taxon>
        <taxon>Schistosoma</taxon>
    </lineage>
</organism>
<evidence type="ECO:0000256" key="4">
    <source>
        <dbReference type="PROSITE-ProRule" id="PRU00125"/>
    </source>
</evidence>
<dbReference type="GO" id="GO:0008630">
    <property type="term" value="P:intrinsic apoptotic signaling pathway in response to DNA damage"/>
    <property type="evidence" value="ECO:0007669"/>
    <property type="project" value="TreeGrafter"/>
</dbReference>
<dbReference type="InterPro" id="IPR001781">
    <property type="entry name" value="Znf_LIM"/>
</dbReference>
<evidence type="ECO:0000313" key="6">
    <source>
        <dbReference type="EMBL" id="CAX70824.1"/>
    </source>
</evidence>